<proteinExistence type="inferred from homology"/>
<dbReference type="AlphaFoldDB" id="A6FXW5"/>
<dbReference type="PROSITE" id="PS00460">
    <property type="entry name" value="GLUTATHIONE_PEROXID_1"/>
    <property type="match status" value="1"/>
</dbReference>
<sequence>MPRRALLAVVFAGLATSTLACAKEPSPDAQASDGAGDEQASGPVIDHEVETIDGEKVSLADYRGKALLIVNTASECGYTPQYAELQKLYATYRGKGLEVLAFPSNDYGGQEPGSNAEIASFVDEKFNVEFPMFAKVETAGDAKAPLYRALTEDTPTAMAGEIKWNFTKFLVNPEGQVVARFGSAISPMSDEVVKAVEANLPG</sequence>
<gene>
    <name evidence="9" type="ORF">PPSIR1_22339</name>
</gene>
<dbReference type="OrthoDB" id="9809733at2"/>
<feature type="domain" description="Thioredoxin" evidence="8">
    <location>
        <begin position="38"/>
        <end position="201"/>
    </location>
</feature>
<keyword evidence="7" id="KW-0732">Signal</keyword>
<feature type="region of interest" description="Disordered" evidence="6">
    <location>
        <begin position="24"/>
        <end position="44"/>
    </location>
</feature>
<dbReference type="PROSITE" id="PS51352">
    <property type="entry name" value="THIOREDOXIN_2"/>
    <property type="match status" value="1"/>
</dbReference>
<dbReference type="PANTHER" id="PTHR11592">
    <property type="entry name" value="GLUTATHIONE PEROXIDASE"/>
    <property type="match status" value="1"/>
</dbReference>
<evidence type="ECO:0000256" key="1">
    <source>
        <dbReference type="ARBA" id="ARBA00006926"/>
    </source>
</evidence>
<evidence type="ECO:0000256" key="2">
    <source>
        <dbReference type="ARBA" id="ARBA00022559"/>
    </source>
</evidence>
<evidence type="ECO:0000313" key="10">
    <source>
        <dbReference type="Proteomes" id="UP000005801"/>
    </source>
</evidence>
<name>A6FXW5_9BACT</name>
<protein>
    <recommendedName>
        <fullName evidence="5">Glutathione peroxidase</fullName>
    </recommendedName>
</protein>
<dbReference type="EMBL" id="ABCS01000002">
    <property type="protein sequence ID" value="EDM81703.1"/>
    <property type="molecule type" value="Genomic_DNA"/>
</dbReference>
<dbReference type="SUPFAM" id="SSF52833">
    <property type="entry name" value="Thioredoxin-like"/>
    <property type="match status" value="1"/>
</dbReference>
<dbReference type="PRINTS" id="PR01011">
    <property type="entry name" value="GLUTPROXDASE"/>
</dbReference>
<evidence type="ECO:0000256" key="7">
    <source>
        <dbReference type="SAM" id="SignalP"/>
    </source>
</evidence>
<reference evidence="9 10" key="1">
    <citation type="submission" date="2007-06" db="EMBL/GenBank/DDBJ databases">
        <authorList>
            <person name="Shimkets L."/>
            <person name="Ferriera S."/>
            <person name="Johnson J."/>
            <person name="Kravitz S."/>
            <person name="Beeson K."/>
            <person name="Sutton G."/>
            <person name="Rogers Y.-H."/>
            <person name="Friedman R."/>
            <person name="Frazier M."/>
            <person name="Venter J.C."/>
        </authorList>
    </citation>
    <scope>NUCLEOTIDE SEQUENCE [LARGE SCALE GENOMIC DNA]</scope>
    <source>
        <strain evidence="9 10">SIR-1</strain>
    </source>
</reference>
<evidence type="ECO:0000313" key="9">
    <source>
        <dbReference type="EMBL" id="EDM81703.1"/>
    </source>
</evidence>
<evidence type="ECO:0000259" key="8">
    <source>
        <dbReference type="PROSITE" id="PS51352"/>
    </source>
</evidence>
<dbReference type="PROSITE" id="PS51355">
    <property type="entry name" value="GLUTATHIONE_PEROXID_3"/>
    <property type="match status" value="1"/>
</dbReference>
<evidence type="ECO:0000256" key="5">
    <source>
        <dbReference type="RuleBase" id="RU000499"/>
    </source>
</evidence>
<dbReference type="InterPro" id="IPR000889">
    <property type="entry name" value="Glutathione_peroxidase"/>
</dbReference>
<dbReference type="Pfam" id="PF00255">
    <property type="entry name" value="GSHPx"/>
    <property type="match status" value="1"/>
</dbReference>
<dbReference type="eggNOG" id="COG0386">
    <property type="taxonomic scope" value="Bacteria"/>
</dbReference>
<accession>A6FXW5</accession>
<keyword evidence="2 5" id="KW-0575">Peroxidase</keyword>
<feature type="chain" id="PRO_5002694867" description="Glutathione peroxidase" evidence="7">
    <location>
        <begin position="23"/>
        <end position="202"/>
    </location>
</feature>
<keyword evidence="3 5" id="KW-0560">Oxidoreductase</keyword>
<dbReference type="STRING" id="391625.PPSIR1_22339"/>
<comment type="similarity">
    <text evidence="1 5">Belongs to the glutathione peroxidase family.</text>
</comment>
<dbReference type="FunFam" id="3.40.30.10:FF:000010">
    <property type="entry name" value="Glutathione peroxidase"/>
    <property type="match status" value="1"/>
</dbReference>
<dbReference type="PROSITE" id="PS51257">
    <property type="entry name" value="PROKAR_LIPOPROTEIN"/>
    <property type="match status" value="1"/>
</dbReference>
<dbReference type="InterPro" id="IPR036249">
    <property type="entry name" value="Thioredoxin-like_sf"/>
</dbReference>
<dbReference type="CDD" id="cd00340">
    <property type="entry name" value="GSH_Peroxidase"/>
    <property type="match status" value="1"/>
</dbReference>
<evidence type="ECO:0000256" key="4">
    <source>
        <dbReference type="PIRSR" id="PIRSR000303-1"/>
    </source>
</evidence>
<dbReference type="GO" id="GO:0034599">
    <property type="term" value="P:cellular response to oxidative stress"/>
    <property type="evidence" value="ECO:0007669"/>
    <property type="project" value="TreeGrafter"/>
</dbReference>
<dbReference type="Proteomes" id="UP000005801">
    <property type="component" value="Unassembled WGS sequence"/>
</dbReference>
<dbReference type="RefSeq" id="WP_006969314.1">
    <property type="nucleotide sequence ID" value="NZ_ABCS01000002.1"/>
</dbReference>
<dbReference type="PANTHER" id="PTHR11592:SF78">
    <property type="entry name" value="GLUTATHIONE PEROXIDASE"/>
    <property type="match status" value="1"/>
</dbReference>
<evidence type="ECO:0000256" key="6">
    <source>
        <dbReference type="SAM" id="MobiDB-lite"/>
    </source>
</evidence>
<dbReference type="InterPro" id="IPR029759">
    <property type="entry name" value="GPX_AS"/>
</dbReference>
<feature type="active site" evidence="4">
    <location>
        <position position="76"/>
    </location>
</feature>
<feature type="signal peptide" evidence="7">
    <location>
        <begin position="1"/>
        <end position="22"/>
    </location>
</feature>
<dbReference type="PIRSF" id="PIRSF000303">
    <property type="entry name" value="Glutathion_perox"/>
    <property type="match status" value="1"/>
</dbReference>
<dbReference type="GO" id="GO:0004601">
    <property type="term" value="F:peroxidase activity"/>
    <property type="evidence" value="ECO:0007669"/>
    <property type="project" value="UniProtKB-KW"/>
</dbReference>
<dbReference type="Gene3D" id="3.40.30.10">
    <property type="entry name" value="Glutaredoxin"/>
    <property type="match status" value="1"/>
</dbReference>
<evidence type="ECO:0000256" key="3">
    <source>
        <dbReference type="ARBA" id="ARBA00023002"/>
    </source>
</evidence>
<dbReference type="InterPro" id="IPR013766">
    <property type="entry name" value="Thioredoxin_domain"/>
</dbReference>
<organism evidence="9 10">
    <name type="scientific">Plesiocystis pacifica SIR-1</name>
    <dbReference type="NCBI Taxonomy" id="391625"/>
    <lineage>
        <taxon>Bacteria</taxon>
        <taxon>Pseudomonadati</taxon>
        <taxon>Myxococcota</taxon>
        <taxon>Polyangia</taxon>
        <taxon>Nannocystales</taxon>
        <taxon>Nannocystaceae</taxon>
        <taxon>Plesiocystis</taxon>
    </lineage>
</organism>
<comment type="caution">
    <text evidence="9">The sequence shown here is derived from an EMBL/GenBank/DDBJ whole genome shotgun (WGS) entry which is preliminary data.</text>
</comment>
<keyword evidence="10" id="KW-1185">Reference proteome</keyword>